<feature type="transmembrane region" description="Helical" evidence="6">
    <location>
        <begin position="109"/>
        <end position="128"/>
    </location>
</feature>
<organism evidence="7 8">
    <name type="scientific">Persicobacter diffluens</name>
    <dbReference type="NCBI Taxonomy" id="981"/>
    <lineage>
        <taxon>Bacteria</taxon>
        <taxon>Pseudomonadati</taxon>
        <taxon>Bacteroidota</taxon>
        <taxon>Cytophagia</taxon>
        <taxon>Cytophagales</taxon>
        <taxon>Persicobacteraceae</taxon>
        <taxon>Persicobacter</taxon>
    </lineage>
</organism>
<dbReference type="AlphaFoldDB" id="A0AAN5AKR4"/>
<comment type="subcellular location">
    <subcellularLocation>
        <location evidence="1">Membrane</location>
        <topology evidence="1">Multi-pass membrane protein</topology>
    </subcellularLocation>
</comment>
<reference evidence="7 8" key="1">
    <citation type="submission" date="2021-12" db="EMBL/GenBank/DDBJ databases">
        <title>Genome sequencing of bacteria with rrn-lacking chromosome and rrn-plasmid.</title>
        <authorList>
            <person name="Anda M."/>
            <person name="Iwasaki W."/>
        </authorList>
    </citation>
    <scope>NUCLEOTIDE SEQUENCE [LARGE SCALE GENOMIC DNA]</scope>
    <source>
        <strain evidence="7 8">NBRC 15940</strain>
    </source>
</reference>
<feature type="transmembrane region" description="Helical" evidence="6">
    <location>
        <begin position="83"/>
        <end position="103"/>
    </location>
</feature>
<feature type="transmembrane region" description="Helical" evidence="6">
    <location>
        <begin position="216"/>
        <end position="237"/>
    </location>
</feature>
<dbReference type="PANTHER" id="PTHR42723">
    <property type="entry name" value="CHLOROPHYLL SYNTHASE"/>
    <property type="match status" value="1"/>
</dbReference>
<feature type="transmembrane region" description="Helical" evidence="6">
    <location>
        <begin position="191"/>
        <end position="210"/>
    </location>
</feature>
<feature type="transmembrane region" description="Helical" evidence="6">
    <location>
        <begin position="43"/>
        <end position="62"/>
    </location>
</feature>
<keyword evidence="2" id="KW-1003">Cell membrane</keyword>
<evidence type="ECO:0000313" key="7">
    <source>
        <dbReference type="EMBL" id="GJM60701.1"/>
    </source>
</evidence>
<keyword evidence="4 6" id="KW-1133">Transmembrane helix</keyword>
<dbReference type="PANTHER" id="PTHR42723:SF1">
    <property type="entry name" value="CHLOROPHYLL SYNTHASE, CHLOROPLASTIC"/>
    <property type="match status" value="1"/>
</dbReference>
<evidence type="ECO:0000313" key="8">
    <source>
        <dbReference type="Proteomes" id="UP001310022"/>
    </source>
</evidence>
<feature type="transmembrane region" description="Helical" evidence="6">
    <location>
        <begin position="161"/>
        <end position="179"/>
    </location>
</feature>
<dbReference type="EMBL" id="BQKE01000001">
    <property type="protein sequence ID" value="GJM60701.1"/>
    <property type="molecule type" value="Genomic_DNA"/>
</dbReference>
<feature type="transmembrane region" description="Helical" evidence="6">
    <location>
        <begin position="249"/>
        <end position="266"/>
    </location>
</feature>
<dbReference type="InterPro" id="IPR000537">
    <property type="entry name" value="UbiA_prenyltransferase"/>
</dbReference>
<dbReference type="GO" id="GO:0016765">
    <property type="term" value="F:transferase activity, transferring alkyl or aryl (other than methyl) groups"/>
    <property type="evidence" value="ECO:0007669"/>
    <property type="project" value="InterPro"/>
</dbReference>
<name>A0AAN5AKR4_9BACT</name>
<dbReference type="Gene3D" id="1.10.357.140">
    <property type="entry name" value="UbiA prenyltransferase"/>
    <property type="match status" value="1"/>
</dbReference>
<dbReference type="Pfam" id="PF01040">
    <property type="entry name" value="UbiA"/>
    <property type="match status" value="1"/>
</dbReference>
<accession>A0AAN5AKR4</accession>
<dbReference type="GO" id="GO:0016020">
    <property type="term" value="C:membrane"/>
    <property type="evidence" value="ECO:0007669"/>
    <property type="project" value="UniProtKB-SubCell"/>
</dbReference>
<evidence type="ECO:0000256" key="5">
    <source>
        <dbReference type="ARBA" id="ARBA00023136"/>
    </source>
</evidence>
<keyword evidence="5 6" id="KW-0472">Membrane</keyword>
<evidence type="ECO:0000256" key="6">
    <source>
        <dbReference type="SAM" id="Phobius"/>
    </source>
</evidence>
<evidence type="ECO:0000256" key="3">
    <source>
        <dbReference type="ARBA" id="ARBA00022692"/>
    </source>
</evidence>
<keyword evidence="3 6" id="KW-0812">Transmembrane</keyword>
<feature type="transmembrane region" description="Helical" evidence="6">
    <location>
        <begin position="12"/>
        <end position="31"/>
    </location>
</feature>
<keyword evidence="8" id="KW-1185">Reference proteome</keyword>
<sequence>MNGMLQLLRPANLITSSADIIAGFFIASAIIGKDSLIINDYKILIILALSSMFLYGGGIVFNDYFDAERDALNKANRPIPKGLVSKNQAFALGAFCFSLGIYLSFFVNQFSSILAVGICCTAFLYDAVGKQFDYFSPFLMGACRGLNLLLGMSAFPASLQYAELAMIPFLFIIGVTVIGQKEHLGRNRASIIVGSILYLSALVYFMYSLIQFEGNWWAALIFLGLWLAMLLPPTYKAWKTQRPLFVQKAVKYAVLSLILLNAGLVAAFGNSWFALLLLPLLPITLGVAKVFRVT</sequence>
<dbReference type="InterPro" id="IPR044878">
    <property type="entry name" value="UbiA_sf"/>
</dbReference>
<dbReference type="NCBIfam" id="NF035940">
    <property type="entry name" value="prenyl_rel_EboC"/>
    <property type="match status" value="1"/>
</dbReference>
<dbReference type="CDD" id="cd13964">
    <property type="entry name" value="PT_UbiA_1"/>
    <property type="match status" value="1"/>
</dbReference>
<evidence type="ECO:0000256" key="2">
    <source>
        <dbReference type="ARBA" id="ARBA00022475"/>
    </source>
</evidence>
<comment type="caution">
    <text evidence="7">The sequence shown here is derived from an EMBL/GenBank/DDBJ whole genome shotgun (WGS) entry which is preliminary data.</text>
</comment>
<gene>
    <name evidence="7" type="ORF">PEDI_12530</name>
</gene>
<evidence type="ECO:0000256" key="4">
    <source>
        <dbReference type="ARBA" id="ARBA00022989"/>
    </source>
</evidence>
<dbReference type="Proteomes" id="UP001310022">
    <property type="component" value="Unassembled WGS sequence"/>
</dbReference>
<evidence type="ECO:0000256" key="1">
    <source>
        <dbReference type="ARBA" id="ARBA00004141"/>
    </source>
</evidence>
<proteinExistence type="predicted"/>
<dbReference type="InterPro" id="IPR050475">
    <property type="entry name" value="Prenyltransferase_related"/>
</dbReference>
<protein>
    <submittedName>
        <fullName evidence="7">Prenyltransferase</fullName>
    </submittedName>
</protein>